<name>A0A1I7XZH3_9BILA</name>
<proteinExistence type="predicted"/>
<keyword evidence="2" id="KW-0472">Membrane</keyword>
<dbReference type="WBParaSite" id="L893_g109.t1">
    <property type="protein sequence ID" value="L893_g109.t1"/>
    <property type="gene ID" value="L893_g109"/>
</dbReference>
<protein>
    <submittedName>
        <fullName evidence="4">60S ribosomal protein L7a</fullName>
    </submittedName>
</protein>
<evidence type="ECO:0000256" key="1">
    <source>
        <dbReference type="SAM" id="MobiDB-lite"/>
    </source>
</evidence>
<organism evidence="3 4">
    <name type="scientific">Steinernema glaseri</name>
    <dbReference type="NCBI Taxonomy" id="37863"/>
    <lineage>
        <taxon>Eukaryota</taxon>
        <taxon>Metazoa</taxon>
        <taxon>Ecdysozoa</taxon>
        <taxon>Nematoda</taxon>
        <taxon>Chromadorea</taxon>
        <taxon>Rhabditida</taxon>
        <taxon>Tylenchina</taxon>
        <taxon>Panagrolaimomorpha</taxon>
        <taxon>Strongyloidoidea</taxon>
        <taxon>Steinernematidae</taxon>
        <taxon>Steinernema</taxon>
    </lineage>
</organism>
<sequence>MISKSPFSECPSGSAPFAPPNTSSARAPAVITQLALTFKREKKGDARLATLPEKRLEVVPPAAAVPFFGSVLIVAATVLRGIAYTNQRKNQPLERATPIQLRPLSCHLVADDKETNVQKRFQYVLRKSRRAGFRVKHKANPGKGIAKGQIMKFFVSALERSYKCIEKEVGHM</sequence>
<feature type="transmembrane region" description="Helical" evidence="2">
    <location>
        <begin position="58"/>
        <end position="79"/>
    </location>
</feature>
<evidence type="ECO:0000256" key="2">
    <source>
        <dbReference type="SAM" id="Phobius"/>
    </source>
</evidence>
<accession>A0A1I7XZH3</accession>
<feature type="region of interest" description="Disordered" evidence="1">
    <location>
        <begin position="1"/>
        <end position="24"/>
    </location>
</feature>
<evidence type="ECO:0000313" key="3">
    <source>
        <dbReference type="Proteomes" id="UP000095287"/>
    </source>
</evidence>
<keyword evidence="3" id="KW-1185">Reference proteome</keyword>
<dbReference type="AlphaFoldDB" id="A0A1I7XZH3"/>
<keyword evidence="2" id="KW-0812">Transmembrane</keyword>
<reference evidence="4" key="1">
    <citation type="submission" date="2016-11" db="UniProtKB">
        <authorList>
            <consortium name="WormBaseParasite"/>
        </authorList>
    </citation>
    <scope>IDENTIFICATION</scope>
</reference>
<keyword evidence="2" id="KW-1133">Transmembrane helix</keyword>
<dbReference type="Proteomes" id="UP000095287">
    <property type="component" value="Unplaced"/>
</dbReference>
<evidence type="ECO:0000313" key="4">
    <source>
        <dbReference type="WBParaSite" id="L893_g109.t1"/>
    </source>
</evidence>